<feature type="domain" description="HTH lysR-type" evidence="5">
    <location>
        <begin position="11"/>
        <end position="68"/>
    </location>
</feature>
<sequence length="297" mass="32657">MKPLIINGEFMNLRDLDCFVAVAETGSVVAASRRLNRVQSGISVRLRQLEQDLGQPLFDRRGRGLTLNSAGERFLDAARDLLQRAEQARALLRDPHPAGQFRLGSMESTIAARLPALLSRFHADYPAVQLELVSQPSWTTLRAVERGELDAAFVSADAVSDQLSRQPVFREELVLVSARDHRPVKKPADLGDTPLLVFAPDCAYRARLERWAQQDGGAPRRRIELHSYHVMLSCAAAGTGVGLVPQSVLDVFADRDRLALHRLPRAIARDDTCLVWHPARCGANLAALQAVIGAPLS</sequence>
<dbReference type="InterPro" id="IPR005119">
    <property type="entry name" value="LysR_subst-bd"/>
</dbReference>
<organism evidence="6 7">
    <name type="scientific">Isoalcanivorax pacificus W11-5</name>
    <dbReference type="NCBI Taxonomy" id="391936"/>
    <lineage>
        <taxon>Bacteria</taxon>
        <taxon>Pseudomonadati</taxon>
        <taxon>Pseudomonadota</taxon>
        <taxon>Gammaproteobacteria</taxon>
        <taxon>Oceanospirillales</taxon>
        <taxon>Alcanivoracaceae</taxon>
        <taxon>Isoalcanivorax</taxon>
    </lineage>
</organism>
<dbReference type="OrthoDB" id="464481at2"/>
<dbReference type="InterPro" id="IPR036388">
    <property type="entry name" value="WH-like_DNA-bd_sf"/>
</dbReference>
<dbReference type="PANTHER" id="PTHR30126">
    <property type="entry name" value="HTH-TYPE TRANSCRIPTIONAL REGULATOR"/>
    <property type="match status" value="1"/>
</dbReference>
<dbReference type="GO" id="GO:0003700">
    <property type="term" value="F:DNA-binding transcription factor activity"/>
    <property type="evidence" value="ECO:0007669"/>
    <property type="project" value="InterPro"/>
</dbReference>
<dbReference type="Gene3D" id="3.40.190.290">
    <property type="match status" value="1"/>
</dbReference>
<name>A0A0B4XPU1_9GAMM</name>
<dbReference type="InterPro" id="IPR000847">
    <property type="entry name" value="LysR_HTH_N"/>
</dbReference>
<reference evidence="6 7" key="1">
    <citation type="journal article" date="2012" name="J. Bacteriol.">
        <title>Genome sequence of an alkane-degrading bacterium, Alcanivorax pacificus type strain W11-5, isolated from deep sea sediment.</title>
        <authorList>
            <person name="Lai Q."/>
            <person name="Shao Z."/>
        </authorList>
    </citation>
    <scope>NUCLEOTIDE SEQUENCE [LARGE SCALE GENOMIC DNA]</scope>
    <source>
        <strain evidence="6 7">W11-5</strain>
    </source>
</reference>
<accession>A0A0B4XPU1</accession>
<dbReference type="CDD" id="cd08442">
    <property type="entry name" value="PBP2_YofA_SoxR_like"/>
    <property type="match status" value="1"/>
</dbReference>
<dbReference type="InterPro" id="IPR036390">
    <property type="entry name" value="WH_DNA-bd_sf"/>
</dbReference>
<gene>
    <name evidence="6" type="ORF">S7S_11840</name>
</gene>
<dbReference type="EMBL" id="CP004387">
    <property type="protein sequence ID" value="AJD48780.1"/>
    <property type="molecule type" value="Genomic_DNA"/>
</dbReference>
<dbReference type="STRING" id="391936.S7S_11840"/>
<keyword evidence="3" id="KW-0238">DNA-binding</keyword>
<evidence type="ECO:0000256" key="3">
    <source>
        <dbReference type="ARBA" id="ARBA00023125"/>
    </source>
</evidence>
<keyword evidence="7" id="KW-1185">Reference proteome</keyword>
<protein>
    <submittedName>
        <fullName evidence="6">LysR family transcriptional regulator</fullName>
    </submittedName>
</protein>
<dbReference type="HOGENOM" id="CLU_039613_6_1_6"/>
<keyword evidence="2" id="KW-0805">Transcription regulation</keyword>
<dbReference type="FunFam" id="1.10.10.10:FF:000001">
    <property type="entry name" value="LysR family transcriptional regulator"/>
    <property type="match status" value="1"/>
</dbReference>
<dbReference type="AlphaFoldDB" id="A0A0B4XPU1"/>
<dbReference type="PANTHER" id="PTHR30126:SF40">
    <property type="entry name" value="HTH-TYPE TRANSCRIPTIONAL REGULATOR GLTR"/>
    <property type="match status" value="1"/>
</dbReference>
<dbReference type="SUPFAM" id="SSF53850">
    <property type="entry name" value="Periplasmic binding protein-like II"/>
    <property type="match status" value="1"/>
</dbReference>
<dbReference type="Proteomes" id="UP000006764">
    <property type="component" value="Chromosome"/>
</dbReference>
<dbReference type="SUPFAM" id="SSF46785">
    <property type="entry name" value="Winged helix' DNA-binding domain"/>
    <property type="match status" value="1"/>
</dbReference>
<dbReference type="RefSeq" id="WP_008736867.1">
    <property type="nucleotide sequence ID" value="NZ_CP004387.1"/>
</dbReference>
<evidence type="ECO:0000259" key="5">
    <source>
        <dbReference type="PROSITE" id="PS50931"/>
    </source>
</evidence>
<keyword evidence="4" id="KW-0804">Transcription</keyword>
<evidence type="ECO:0000256" key="1">
    <source>
        <dbReference type="ARBA" id="ARBA00009437"/>
    </source>
</evidence>
<dbReference type="Pfam" id="PF00126">
    <property type="entry name" value="HTH_1"/>
    <property type="match status" value="1"/>
</dbReference>
<evidence type="ECO:0000256" key="2">
    <source>
        <dbReference type="ARBA" id="ARBA00023015"/>
    </source>
</evidence>
<dbReference type="KEGG" id="apac:S7S_11840"/>
<dbReference type="Gene3D" id="1.10.10.10">
    <property type="entry name" value="Winged helix-like DNA-binding domain superfamily/Winged helix DNA-binding domain"/>
    <property type="match status" value="1"/>
</dbReference>
<evidence type="ECO:0000313" key="6">
    <source>
        <dbReference type="EMBL" id="AJD48780.1"/>
    </source>
</evidence>
<dbReference type="GO" id="GO:0000976">
    <property type="term" value="F:transcription cis-regulatory region binding"/>
    <property type="evidence" value="ECO:0007669"/>
    <property type="project" value="TreeGrafter"/>
</dbReference>
<evidence type="ECO:0000313" key="7">
    <source>
        <dbReference type="Proteomes" id="UP000006764"/>
    </source>
</evidence>
<dbReference type="PROSITE" id="PS50931">
    <property type="entry name" value="HTH_LYSR"/>
    <property type="match status" value="1"/>
</dbReference>
<dbReference type="Pfam" id="PF03466">
    <property type="entry name" value="LysR_substrate"/>
    <property type="match status" value="1"/>
</dbReference>
<comment type="similarity">
    <text evidence="1">Belongs to the LysR transcriptional regulatory family.</text>
</comment>
<evidence type="ECO:0000256" key="4">
    <source>
        <dbReference type="ARBA" id="ARBA00023163"/>
    </source>
</evidence>
<proteinExistence type="inferred from homology"/>